<reference evidence="1 2" key="1">
    <citation type="journal article" date="2021" name="Int. J. Syst. Evol. Microbiol.">
        <title>Reticulibacter mediterranei gen. nov., sp. nov., within the new family Reticulibacteraceae fam. nov., and Ktedonospora formicarum gen. nov., sp. nov., Ktedonobacter robiniae sp. nov., Dictyobacter formicarum sp. nov. and Dictyobacter arantiisoli sp. nov., belonging to the class Ktedonobacteria.</title>
        <authorList>
            <person name="Yabe S."/>
            <person name="Zheng Y."/>
            <person name="Wang C.M."/>
            <person name="Sakai Y."/>
            <person name="Abe K."/>
            <person name="Yokota A."/>
            <person name="Donadio S."/>
            <person name="Cavaletti L."/>
            <person name="Monciardini P."/>
        </authorList>
    </citation>
    <scope>NUCLEOTIDE SEQUENCE [LARGE SCALE GENOMIC DNA]</scope>
    <source>
        <strain evidence="1 2">SOSP1-9</strain>
    </source>
</reference>
<organism evidence="1 2">
    <name type="scientific">Dictyobacter formicarum</name>
    <dbReference type="NCBI Taxonomy" id="2778368"/>
    <lineage>
        <taxon>Bacteria</taxon>
        <taxon>Bacillati</taxon>
        <taxon>Chloroflexota</taxon>
        <taxon>Ktedonobacteria</taxon>
        <taxon>Ktedonobacterales</taxon>
        <taxon>Dictyobacteraceae</taxon>
        <taxon>Dictyobacter</taxon>
    </lineage>
</organism>
<comment type="caution">
    <text evidence="1">The sequence shown here is derived from an EMBL/GenBank/DDBJ whole genome shotgun (WGS) entry which is preliminary data.</text>
</comment>
<proteinExistence type="predicted"/>
<sequence length="72" mass="7706">MDHAFLAPPDALVMLPKHGGSRASYEVSAVEVVGLVGMSHGQLARAVCSGLLEAHTYCWRSGSRRQQVSPQT</sequence>
<name>A0ABQ3VLN6_9CHLR</name>
<keyword evidence="2" id="KW-1185">Reference proteome</keyword>
<dbReference type="EMBL" id="BNJJ01000015">
    <property type="protein sequence ID" value="GHO87140.1"/>
    <property type="molecule type" value="Genomic_DNA"/>
</dbReference>
<protein>
    <submittedName>
        <fullName evidence="1">Uncharacterized protein</fullName>
    </submittedName>
</protein>
<accession>A0ABQ3VLN6</accession>
<evidence type="ECO:0000313" key="1">
    <source>
        <dbReference type="EMBL" id="GHO87140.1"/>
    </source>
</evidence>
<evidence type="ECO:0000313" key="2">
    <source>
        <dbReference type="Proteomes" id="UP000635565"/>
    </source>
</evidence>
<dbReference type="Proteomes" id="UP000635565">
    <property type="component" value="Unassembled WGS sequence"/>
</dbReference>
<gene>
    <name evidence="1" type="ORF">KSZ_51460</name>
</gene>